<name>A0ABP9TRQ6_9MICC</name>
<evidence type="ECO:0000313" key="7">
    <source>
        <dbReference type="Proteomes" id="UP001501257"/>
    </source>
</evidence>
<dbReference type="EMBL" id="BAABLK010000033">
    <property type="protein sequence ID" value="GAA5227769.1"/>
    <property type="molecule type" value="Genomic_DNA"/>
</dbReference>
<dbReference type="InterPro" id="IPR050194">
    <property type="entry name" value="Glycosyltransferase_grp1"/>
</dbReference>
<dbReference type="InterPro" id="IPR028098">
    <property type="entry name" value="Glyco_trans_4-like_N"/>
</dbReference>
<evidence type="ECO:0000256" key="2">
    <source>
        <dbReference type="ARBA" id="ARBA00022676"/>
    </source>
</evidence>
<keyword evidence="3" id="KW-0808">Transferase</keyword>
<evidence type="ECO:0000259" key="5">
    <source>
        <dbReference type="Pfam" id="PF13579"/>
    </source>
</evidence>
<reference evidence="7" key="1">
    <citation type="journal article" date="2019" name="Int. J. Syst. Evol. Microbiol.">
        <title>The Global Catalogue of Microorganisms (GCM) 10K type strain sequencing project: providing services to taxonomists for standard genome sequencing and annotation.</title>
        <authorList>
            <consortium name="The Broad Institute Genomics Platform"/>
            <consortium name="The Broad Institute Genome Sequencing Center for Infectious Disease"/>
            <person name="Wu L."/>
            <person name="Ma J."/>
        </authorList>
    </citation>
    <scope>NUCLEOTIDE SEQUENCE [LARGE SCALE GENOMIC DNA]</scope>
    <source>
        <strain evidence="7">JCM 18952</strain>
    </source>
</reference>
<dbReference type="SUPFAM" id="SSF53756">
    <property type="entry name" value="UDP-Glycosyltransferase/glycogen phosphorylase"/>
    <property type="match status" value="1"/>
</dbReference>
<evidence type="ECO:0000256" key="1">
    <source>
        <dbReference type="ARBA" id="ARBA00021292"/>
    </source>
</evidence>
<comment type="caution">
    <text evidence="6">The sequence shown here is derived from an EMBL/GenBank/DDBJ whole genome shotgun (WGS) entry which is preliminary data.</text>
</comment>
<dbReference type="PANTHER" id="PTHR45947">
    <property type="entry name" value="SULFOQUINOVOSYL TRANSFERASE SQD2"/>
    <property type="match status" value="1"/>
</dbReference>
<feature type="domain" description="Glycosyltransferase subfamily 4-like N-terminal" evidence="5">
    <location>
        <begin position="24"/>
        <end position="172"/>
    </location>
</feature>
<evidence type="ECO:0000256" key="3">
    <source>
        <dbReference type="ARBA" id="ARBA00022679"/>
    </source>
</evidence>
<organism evidence="6 7">
    <name type="scientific">Paeniglutamicibacter antarcticus</name>
    <dbReference type="NCBI Taxonomy" id="494023"/>
    <lineage>
        <taxon>Bacteria</taxon>
        <taxon>Bacillati</taxon>
        <taxon>Actinomycetota</taxon>
        <taxon>Actinomycetes</taxon>
        <taxon>Micrococcales</taxon>
        <taxon>Micrococcaceae</taxon>
        <taxon>Paeniglutamicibacter</taxon>
    </lineage>
</organism>
<dbReference type="InterPro" id="IPR001296">
    <property type="entry name" value="Glyco_trans_1"/>
</dbReference>
<feature type="domain" description="Glycosyl transferase family 1" evidence="4">
    <location>
        <begin position="194"/>
        <end position="347"/>
    </location>
</feature>
<dbReference type="Pfam" id="PF00534">
    <property type="entry name" value="Glycos_transf_1"/>
    <property type="match status" value="1"/>
</dbReference>
<accession>A0ABP9TRQ6</accession>
<protein>
    <recommendedName>
        <fullName evidence="1">D-inositol 3-phosphate glycosyltransferase</fullName>
    </recommendedName>
</protein>
<dbReference type="Pfam" id="PF13579">
    <property type="entry name" value="Glyco_trans_4_4"/>
    <property type="match status" value="1"/>
</dbReference>
<sequence>MQRGEKVPLKIALVGTRGVPARYGGFETAIEEVGRRLAAKGHQVTVYCRGTSASERENEYLGMKLVHLPALRKRSLETLSHTTLSVWHAVFNRPDAAIVFNAANSPLLPVLGLGRIPTATHVDGLEWKRSKWGPLGKRYYLACERLAVWWSKALISDAQGIADYYSNKFGVGSRLIAYGAPSLDGKVCTRIQELELETGKFHLLVARFEPENHVEMIVRGYARSGAVLPLVVVGSAPYAERYTQQIIAAATDSVKLLGAVWDQELLDELYENALVYWHGHSVGGTNPSLLRAMGAGTAVTAFDVNFNREVLLDAGEYFDDADQAAQLFRKAESDPDLLAKRARRSRQRAEDYDWDVVADAYEELCRDLADGSANKSDIRSSGLGPARAAR</sequence>
<keyword evidence="2" id="KW-0328">Glycosyltransferase</keyword>
<gene>
    <name evidence="6" type="ORF">GCM10025778_23020</name>
</gene>
<proteinExistence type="predicted"/>
<dbReference type="PANTHER" id="PTHR45947:SF3">
    <property type="entry name" value="SULFOQUINOVOSYL TRANSFERASE SQD2"/>
    <property type="match status" value="1"/>
</dbReference>
<evidence type="ECO:0000313" key="6">
    <source>
        <dbReference type="EMBL" id="GAA5227769.1"/>
    </source>
</evidence>
<dbReference type="Proteomes" id="UP001501257">
    <property type="component" value="Unassembled WGS sequence"/>
</dbReference>
<keyword evidence="7" id="KW-1185">Reference proteome</keyword>
<dbReference type="Gene3D" id="3.40.50.2000">
    <property type="entry name" value="Glycogen Phosphorylase B"/>
    <property type="match status" value="2"/>
</dbReference>
<evidence type="ECO:0000259" key="4">
    <source>
        <dbReference type="Pfam" id="PF00534"/>
    </source>
</evidence>